<dbReference type="Proteomes" id="UP000185895">
    <property type="component" value="Unassembled WGS sequence"/>
</dbReference>
<proteinExistence type="predicted"/>
<dbReference type="InterPro" id="IPR019432">
    <property type="entry name" value="Acyltransferase_MbtK/IucB-like"/>
</dbReference>
<comment type="pathway">
    <text evidence="1">Siderophore biosynthesis.</text>
</comment>
<dbReference type="Gene3D" id="3.40.630.30">
    <property type="match status" value="1"/>
</dbReference>
<dbReference type="InterPro" id="IPR016181">
    <property type="entry name" value="Acyl_CoA_acyltransferase"/>
</dbReference>
<reference evidence="3 4" key="1">
    <citation type="submission" date="2016-09" db="EMBL/GenBank/DDBJ databases">
        <authorList>
            <person name="Capua I."/>
            <person name="De Benedictis P."/>
            <person name="Joannis T."/>
            <person name="Lombin L.H."/>
            <person name="Cattoli G."/>
        </authorList>
    </citation>
    <scope>NUCLEOTIDE SEQUENCE [LARGE SCALE GENOMIC DNA]</scope>
    <source>
        <strain evidence="3 4">ANC 4671</strain>
    </source>
</reference>
<evidence type="ECO:0000313" key="4">
    <source>
        <dbReference type="Proteomes" id="UP000185895"/>
    </source>
</evidence>
<dbReference type="SMART" id="SM01006">
    <property type="entry name" value="AlcB"/>
    <property type="match status" value="1"/>
</dbReference>
<keyword evidence="4" id="KW-1185">Reference proteome</keyword>
<dbReference type="OrthoDB" id="9087497at2"/>
<dbReference type="PANTHER" id="PTHR31438">
    <property type="entry name" value="LYSINE N-ACYLTRANSFERASE C17G9.06C-RELATED"/>
    <property type="match status" value="1"/>
</dbReference>
<dbReference type="GO" id="GO:0016410">
    <property type="term" value="F:N-acyltransferase activity"/>
    <property type="evidence" value="ECO:0007669"/>
    <property type="project" value="TreeGrafter"/>
</dbReference>
<dbReference type="GO" id="GO:0019290">
    <property type="term" value="P:siderophore biosynthetic process"/>
    <property type="evidence" value="ECO:0007669"/>
    <property type="project" value="InterPro"/>
</dbReference>
<evidence type="ECO:0000259" key="2">
    <source>
        <dbReference type="SMART" id="SM01006"/>
    </source>
</evidence>
<feature type="domain" description="Acyltransferase MbtK/IucB-like conserved" evidence="2">
    <location>
        <begin position="24"/>
        <end position="71"/>
    </location>
</feature>
<dbReference type="RefSeq" id="WP_070070002.1">
    <property type="nucleotide sequence ID" value="NZ_MKKK01000025.1"/>
</dbReference>
<dbReference type="SUPFAM" id="SSF55729">
    <property type="entry name" value="Acyl-CoA N-acyltransferases (Nat)"/>
    <property type="match status" value="1"/>
</dbReference>
<comment type="caution">
    <text evidence="3">The sequence shown here is derived from an EMBL/GenBank/DDBJ whole genome shotgun (WGS) entry which is preliminary data.</text>
</comment>
<dbReference type="AlphaFoldDB" id="A0A1E7R853"/>
<evidence type="ECO:0000256" key="1">
    <source>
        <dbReference type="ARBA" id="ARBA00004924"/>
    </source>
</evidence>
<organism evidence="3 4">
    <name type="scientific">Acinetobacter qingfengensis</name>
    <dbReference type="NCBI Taxonomy" id="1262585"/>
    <lineage>
        <taxon>Bacteria</taxon>
        <taxon>Pseudomonadati</taxon>
        <taxon>Pseudomonadota</taxon>
        <taxon>Gammaproteobacteria</taxon>
        <taxon>Moraxellales</taxon>
        <taxon>Moraxellaceae</taxon>
        <taxon>Acinetobacter</taxon>
    </lineage>
</organism>
<dbReference type="PANTHER" id="PTHR31438:SF1">
    <property type="entry name" value="LYSINE N-ACYLTRANSFERASE C17G9.06C-RELATED"/>
    <property type="match status" value="1"/>
</dbReference>
<sequence length="203" mass="24178">MNTISRCLPDYFSLDINHDTYALRAINYPKDLALIHQWMNLEHIAKQWHLDESIENVAMYLEKALADDHQRPYIMTKNNMDIAYIEIYEGYRDRLARYYDADIHDMGWHQALANVSARMRGVYLTYMAILINEFIFRNTQAKKIVGEPNSNIKAYFKIAESFAYMIQKDLIMPEKKAVLYFCEKDQFYNSEVMQKFKDKIEVQ</sequence>
<dbReference type="Pfam" id="PF13523">
    <property type="entry name" value="Acetyltransf_8"/>
    <property type="match status" value="1"/>
</dbReference>
<dbReference type="EMBL" id="MKKK01000025">
    <property type="protein sequence ID" value="OEY95530.1"/>
    <property type="molecule type" value="Genomic_DNA"/>
</dbReference>
<protein>
    <recommendedName>
        <fullName evidence="2">Acyltransferase MbtK/IucB-like conserved domain-containing protein</fullName>
    </recommendedName>
</protein>
<name>A0A1E7R853_9GAMM</name>
<dbReference type="STRING" id="1262585.BJI46_12705"/>
<gene>
    <name evidence="3" type="ORF">BJI46_12705</name>
</gene>
<accession>A0A1E7R853</accession>
<evidence type="ECO:0000313" key="3">
    <source>
        <dbReference type="EMBL" id="OEY95530.1"/>
    </source>
</evidence>